<sequence length="189" mass="21863">MATNHYFIGVPLQKEKQDEFADLQKILRQEMTYKTWTHPEDFHITLKFLGACTTEQLAAIEKELQKKSWPDPFELELGPAASFGKKDQPRVFHLSVKEASPLARIKKEIEQLCEQVGFEKEDRTYKPHITLAKKWVSGLSPLSAEKVNDHFLKTYSMDVDRFCLYQIHPQQSPKYEVVCEVNLYSGGEA</sequence>
<feature type="active site" description="Proton donor" evidence="2">
    <location>
        <position position="43"/>
    </location>
</feature>
<name>A0ABY4HB02_9BACI</name>
<dbReference type="EC" id="3.1.4.58" evidence="2"/>
<proteinExistence type="inferred from homology"/>
<feature type="domain" description="Phosphoesterase HXTX" evidence="3">
    <location>
        <begin position="10"/>
        <end position="92"/>
    </location>
</feature>
<feature type="domain" description="Phosphoesterase HXTX" evidence="3">
    <location>
        <begin position="99"/>
        <end position="174"/>
    </location>
</feature>
<evidence type="ECO:0000259" key="3">
    <source>
        <dbReference type="Pfam" id="PF02834"/>
    </source>
</evidence>
<feature type="short sequence motif" description="HXTX 2" evidence="2">
    <location>
        <begin position="128"/>
        <end position="131"/>
    </location>
</feature>
<dbReference type="Pfam" id="PF02834">
    <property type="entry name" value="LigT_PEase"/>
    <property type="match status" value="2"/>
</dbReference>
<dbReference type="Gene3D" id="3.90.1140.10">
    <property type="entry name" value="Cyclic phosphodiesterase"/>
    <property type="match status" value="1"/>
</dbReference>
<protein>
    <recommendedName>
        <fullName evidence="2">RNA 2',3'-cyclic phosphodiesterase</fullName>
        <shortName evidence="2">RNA 2',3'-CPDase</shortName>
        <ecNumber evidence="2">3.1.4.58</ecNumber>
    </recommendedName>
</protein>
<comment type="catalytic activity">
    <reaction evidence="2">
        <text>a 3'-end 2',3'-cyclophospho-ribonucleotide-RNA + H2O = a 3'-end 2'-phospho-ribonucleotide-RNA + H(+)</text>
        <dbReference type="Rhea" id="RHEA:11828"/>
        <dbReference type="Rhea" id="RHEA-COMP:10464"/>
        <dbReference type="Rhea" id="RHEA-COMP:17353"/>
        <dbReference type="ChEBI" id="CHEBI:15377"/>
        <dbReference type="ChEBI" id="CHEBI:15378"/>
        <dbReference type="ChEBI" id="CHEBI:83064"/>
        <dbReference type="ChEBI" id="CHEBI:173113"/>
        <dbReference type="EC" id="3.1.4.58"/>
    </reaction>
</comment>
<comment type="function">
    <text evidence="2">Hydrolyzes RNA 2',3'-cyclic phosphodiester to an RNA 2'-phosphomonoester.</text>
</comment>
<dbReference type="HAMAP" id="MF_01940">
    <property type="entry name" value="RNA_CPDase"/>
    <property type="match status" value="1"/>
</dbReference>
<feature type="active site" description="Proton acceptor" evidence="2">
    <location>
        <position position="128"/>
    </location>
</feature>
<dbReference type="InterPro" id="IPR014051">
    <property type="entry name" value="Phosphoesterase_HXTX"/>
</dbReference>
<comment type="similarity">
    <text evidence="2">Belongs to the 2H phosphoesterase superfamily. ThpR family.</text>
</comment>
<dbReference type="InterPro" id="IPR004175">
    <property type="entry name" value="RNA_CPDase"/>
</dbReference>
<evidence type="ECO:0000313" key="4">
    <source>
        <dbReference type="EMBL" id="UOR11879.1"/>
    </source>
</evidence>
<gene>
    <name evidence="4" type="primary">thpR</name>
    <name evidence="4" type="ORF">MUO15_20375</name>
</gene>
<organism evidence="4 5">
    <name type="scientific">Halobacillus amylolyticus</name>
    <dbReference type="NCBI Taxonomy" id="2932259"/>
    <lineage>
        <taxon>Bacteria</taxon>
        <taxon>Bacillati</taxon>
        <taxon>Bacillota</taxon>
        <taxon>Bacilli</taxon>
        <taxon>Bacillales</taxon>
        <taxon>Bacillaceae</taxon>
        <taxon>Halobacillus</taxon>
    </lineage>
</organism>
<dbReference type="PANTHER" id="PTHR35561">
    <property type="entry name" value="RNA 2',3'-CYCLIC PHOSPHODIESTERASE"/>
    <property type="match status" value="1"/>
</dbReference>
<dbReference type="SUPFAM" id="SSF55144">
    <property type="entry name" value="LigT-like"/>
    <property type="match status" value="1"/>
</dbReference>
<dbReference type="RefSeq" id="WP_245032269.1">
    <property type="nucleotide sequence ID" value="NZ_CP095075.1"/>
</dbReference>
<dbReference type="InterPro" id="IPR009097">
    <property type="entry name" value="Cyclic_Pdiesterase"/>
</dbReference>
<keyword evidence="5" id="KW-1185">Reference proteome</keyword>
<feature type="short sequence motif" description="HXTX 1" evidence="2">
    <location>
        <begin position="43"/>
        <end position="46"/>
    </location>
</feature>
<accession>A0ABY4HB02</accession>
<dbReference type="EMBL" id="CP095075">
    <property type="protein sequence ID" value="UOR11879.1"/>
    <property type="molecule type" value="Genomic_DNA"/>
</dbReference>
<dbReference type="Proteomes" id="UP000830326">
    <property type="component" value="Chromosome"/>
</dbReference>
<evidence type="ECO:0000256" key="1">
    <source>
        <dbReference type="ARBA" id="ARBA00022801"/>
    </source>
</evidence>
<dbReference type="PANTHER" id="PTHR35561:SF1">
    <property type="entry name" value="RNA 2',3'-CYCLIC PHOSPHODIESTERASE"/>
    <property type="match status" value="1"/>
</dbReference>
<reference evidence="4" key="1">
    <citation type="submission" date="2022-04" db="EMBL/GenBank/DDBJ databases">
        <title>Halobacillus sp. isolated from saltern.</title>
        <authorList>
            <person name="Won M."/>
            <person name="Lee C.-M."/>
            <person name="Woen H.-Y."/>
            <person name="Kwon S.-W."/>
        </authorList>
    </citation>
    <scope>NUCLEOTIDE SEQUENCE</scope>
    <source>
        <strain evidence="4">SSHM10-5</strain>
    </source>
</reference>
<evidence type="ECO:0000313" key="5">
    <source>
        <dbReference type="Proteomes" id="UP000830326"/>
    </source>
</evidence>
<dbReference type="NCBIfam" id="TIGR02258">
    <property type="entry name" value="2_5_ligase"/>
    <property type="match status" value="1"/>
</dbReference>
<evidence type="ECO:0000256" key="2">
    <source>
        <dbReference type="HAMAP-Rule" id="MF_01940"/>
    </source>
</evidence>
<keyword evidence="1 2" id="KW-0378">Hydrolase</keyword>